<feature type="domain" description="DUF4123" evidence="1">
    <location>
        <begin position="64"/>
        <end position="184"/>
    </location>
</feature>
<proteinExistence type="predicted"/>
<comment type="caution">
    <text evidence="2">The sequence shown here is derived from an EMBL/GenBank/DDBJ whole genome shotgun (WGS) entry which is preliminary data.</text>
</comment>
<dbReference type="Pfam" id="PF13503">
    <property type="entry name" value="DUF4123"/>
    <property type="match status" value="1"/>
</dbReference>
<dbReference type="STRING" id="1123377.GCA_000423885_01014"/>
<dbReference type="Proteomes" id="UP000308508">
    <property type="component" value="Unassembled WGS sequence"/>
</dbReference>
<evidence type="ECO:0000259" key="1">
    <source>
        <dbReference type="Pfam" id="PF13503"/>
    </source>
</evidence>
<sequence length="223" mass="24099">MSFSPQLPRIDPVNTECIAPERGLADGSAGLSRATPQGGNFFVIGQGQYQQLQRAVFGQGKRPVFAVLDGAIIDDLPSRLRQHAPDAMCLFSGDLDPMLAAAAPYLLPLAPDAAATRLALLEGWNEHWGIVLVADPGTDIYSLRAHLRRVLRVSTPGGASMLFRFYDPRAFRSVVPTFDPAQRKAFFGPIHGCYTEDRSSDSALYFARDGLEAPNQLSLAAAA</sequence>
<gene>
    <name evidence="2" type="ORF">E5S66_12505</name>
</gene>
<protein>
    <submittedName>
        <fullName evidence="2">DUF4123 domain-containing protein</fullName>
    </submittedName>
</protein>
<evidence type="ECO:0000313" key="2">
    <source>
        <dbReference type="EMBL" id="TLX20805.1"/>
    </source>
</evidence>
<accession>A0A5R9PBF6</accession>
<reference evidence="2 3" key="1">
    <citation type="submission" date="2019-04" db="EMBL/GenBank/DDBJ databases">
        <authorList>
            <person name="Grouzdev D.S."/>
            <person name="Nazina T.N."/>
        </authorList>
    </citation>
    <scope>NUCLEOTIDE SEQUENCE [LARGE SCALE GENOMIC DNA]</scope>
    <source>
        <strain evidence="2 3">SHC 3-19</strain>
    </source>
</reference>
<dbReference type="EMBL" id="SROY01000007">
    <property type="protein sequence ID" value="TLX20805.1"/>
    <property type="molecule type" value="Genomic_DNA"/>
</dbReference>
<name>A0A5R9PBF6_9GAMM</name>
<organism evidence="2 3">
    <name type="scientific">Thermomonas fusca</name>
    <dbReference type="NCBI Taxonomy" id="215690"/>
    <lineage>
        <taxon>Bacteria</taxon>
        <taxon>Pseudomonadati</taxon>
        <taxon>Pseudomonadota</taxon>
        <taxon>Gammaproteobacteria</taxon>
        <taxon>Lysobacterales</taxon>
        <taxon>Lysobacteraceae</taxon>
        <taxon>Thermomonas</taxon>
    </lineage>
</organism>
<dbReference type="AlphaFoldDB" id="A0A5R9PBF6"/>
<evidence type="ECO:0000313" key="3">
    <source>
        <dbReference type="Proteomes" id="UP000308508"/>
    </source>
</evidence>
<dbReference type="InterPro" id="IPR025391">
    <property type="entry name" value="DUF4123"/>
</dbReference>
<keyword evidence="3" id="KW-1185">Reference proteome</keyword>